<dbReference type="GO" id="GO:0003677">
    <property type="term" value="F:DNA binding"/>
    <property type="evidence" value="ECO:0007669"/>
    <property type="project" value="UniProtKB-KW"/>
</dbReference>
<evidence type="ECO:0000256" key="2">
    <source>
        <dbReference type="ARBA" id="ARBA00022737"/>
    </source>
</evidence>
<evidence type="ECO:0000256" key="1">
    <source>
        <dbReference type="ARBA" id="ARBA00005560"/>
    </source>
</evidence>
<dbReference type="Proteomes" id="UP001595660">
    <property type="component" value="Unassembled WGS sequence"/>
</dbReference>
<evidence type="ECO:0000256" key="3">
    <source>
        <dbReference type="ARBA" id="ARBA00023125"/>
    </source>
</evidence>
<dbReference type="InterPro" id="IPR000814">
    <property type="entry name" value="TBP"/>
</dbReference>
<comment type="caution">
    <text evidence="5">The sequence shown here is derived from an EMBL/GenBank/DDBJ whole genome shotgun (WGS) entry which is preliminary data.</text>
</comment>
<dbReference type="EMBL" id="JBHRWN010000002">
    <property type="protein sequence ID" value="MFC3477940.1"/>
    <property type="molecule type" value="Genomic_DNA"/>
</dbReference>
<organism evidence="5 6">
    <name type="scientific">Halobacterium litoreum</name>
    <dbReference type="NCBI Taxonomy" id="2039234"/>
    <lineage>
        <taxon>Archaea</taxon>
        <taxon>Methanobacteriati</taxon>
        <taxon>Methanobacteriota</taxon>
        <taxon>Stenosarchaea group</taxon>
        <taxon>Halobacteria</taxon>
        <taxon>Halobacteriales</taxon>
        <taxon>Halobacteriaceae</taxon>
        <taxon>Halobacterium</taxon>
    </lineage>
</organism>
<dbReference type="PANTHER" id="PTHR10126">
    <property type="entry name" value="TATA-BOX BINDING PROTEIN"/>
    <property type="match status" value="1"/>
</dbReference>
<dbReference type="AlphaFoldDB" id="A0ABD5NF71"/>
<proteinExistence type="inferred from homology"/>
<dbReference type="InterPro" id="IPR012295">
    <property type="entry name" value="TBP_dom_sf"/>
</dbReference>
<protein>
    <submittedName>
        <fullName evidence="5">TATA-box-binding protein</fullName>
    </submittedName>
</protein>
<keyword evidence="2" id="KW-0677">Repeat</keyword>
<dbReference type="RefSeq" id="WP_232570941.1">
    <property type="nucleotide sequence ID" value="NZ_CP089466.1"/>
</dbReference>
<dbReference type="Gene3D" id="3.30.310.10">
    <property type="entry name" value="TATA-Binding Protein"/>
    <property type="match status" value="2"/>
</dbReference>
<dbReference type="SUPFAM" id="SSF55945">
    <property type="entry name" value="TATA-box binding protein-like"/>
    <property type="match status" value="2"/>
</dbReference>
<keyword evidence="3" id="KW-0238">DNA-binding</keyword>
<comment type="similarity">
    <text evidence="1">Belongs to the TBP family.</text>
</comment>
<evidence type="ECO:0000256" key="4">
    <source>
        <dbReference type="ARBA" id="ARBA00023163"/>
    </source>
</evidence>
<keyword evidence="6" id="KW-1185">Reference proteome</keyword>
<name>A0ABD5NF71_9EURY</name>
<reference evidence="5 6" key="1">
    <citation type="journal article" date="2019" name="Int. J. Syst. Evol. Microbiol.">
        <title>The Global Catalogue of Microorganisms (GCM) 10K type strain sequencing project: providing services to taxonomists for standard genome sequencing and annotation.</title>
        <authorList>
            <consortium name="The Broad Institute Genomics Platform"/>
            <consortium name="The Broad Institute Genome Sequencing Center for Infectious Disease"/>
            <person name="Wu L."/>
            <person name="Ma J."/>
        </authorList>
    </citation>
    <scope>NUCLEOTIDE SEQUENCE [LARGE SCALE GENOMIC DNA]</scope>
    <source>
        <strain evidence="5 6">CGMCC 1.12562</strain>
    </source>
</reference>
<dbReference type="GeneID" id="69119067"/>
<evidence type="ECO:0000313" key="6">
    <source>
        <dbReference type="Proteomes" id="UP001595660"/>
    </source>
</evidence>
<sequence>MVEIVNVVGSGDLGIEIDLQELAADIPLAEYDDSHRPAPPTIQMRTGNSLILVYRTGTYAIRGGESIEDIEEARDHLLSILVDLSLIEDINDPNFAIRNVVCVGNLDQDIDLNAMVVRLGFEDTEYEPEQFPGLVYRPEYTNCVLLIFASGKVVITGGRSKKDAEMAFESLQAEIETF</sequence>
<keyword evidence="4" id="KW-0804">Transcription</keyword>
<dbReference type="Pfam" id="PF00352">
    <property type="entry name" value="TBP"/>
    <property type="match status" value="2"/>
</dbReference>
<accession>A0ABD5NF71</accession>
<dbReference type="PRINTS" id="PR00686">
    <property type="entry name" value="TIFACTORIID"/>
</dbReference>
<evidence type="ECO:0000313" key="5">
    <source>
        <dbReference type="EMBL" id="MFC3477940.1"/>
    </source>
</evidence>
<gene>
    <name evidence="5" type="ORF">ACFOKC_09390</name>
</gene>